<dbReference type="NCBIfam" id="TIGR00006">
    <property type="entry name" value="16S rRNA (cytosine(1402)-N(4))-methyltransferase RsmH"/>
    <property type="match status" value="1"/>
</dbReference>
<dbReference type="KEGG" id="saal:L336_0809"/>
<dbReference type="Proteomes" id="UP000013893">
    <property type="component" value="Chromosome"/>
</dbReference>
<dbReference type="Pfam" id="PF01795">
    <property type="entry name" value="Methyltransf_5"/>
    <property type="match status" value="1"/>
</dbReference>
<dbReference type="HAMAP" id="MF_01007">
    <property type="entry name" value="16SrRNA_methyltr_H"/>
    <property type="match status" value="1"/>
</dbReference>
<evidence type="ECO:0000256" key="7">
    <source>
        <dbReference type="SAM" id="MobiDB-lite"/>
    </source>
</evidence>
<dbReference type="RefSeq" id="WP_015641961.1">
    <property type="nucleotide sequence ID" value="NC_021219.1"/>
</dbReference>
<feature type="binding site" evidence="6">
    <location>
        <position position="102"/>
    </location>
    <ligand>
        <name>S-adenosyl-L-methionine</name>
        <dbReference type="ChEBI" id="CHEBI:59789"/>
    </ligand>
</feature>
<comment type="similarity">
    <text evidence="1 6">Belongs to the methyltransferase superfamily. RsmH family.</text>
</comment>
<reference evidence="8 9" key="1">
    <citation type="journal article" date="2013" name="Nat. Biotechnol.">
        <title>Genome sequences of rare, uncultured bacteria obtained by differential coverage binning of multiple metagenomes.</title>
        <authorList>
            <person name="Albertsen M."/>
            <person name="Hugenholtz P."/>
            <person name="Skarshewski A."/>
            <person name="Nielsen K.L."/>
            <person name="Tyson G.W."/>
            <person name="Nielsen P.H."/>
        </authorList>
    </citation>
    <scope>NUCLEOTIDE SEQUENCE [LARGE SCALE GENOMIC DNA]</scope>
    <source>
        <strain evidence="8">TM71</strain>
    </source>
</reference>
<dbReference type="AlphaFoldDB" id="R4PZ34"/>
<keyword evidence="2 6" id="KW-0698">rRNA processing</keyword>
<dbReference type="SUPFAM" id="SSF53335">
    <property type="entry name" value="S-adenosyl-L-methionine-dependent methyltransferases"/>
    <property type="match status" value="1"/>
</dbReference>
<sequence length="296" mass="33173">MSIKEHPPLHVPVLLNDVLAQLQPQSGENYLDLTAGYGGHARAILERTANYADSCLVDRDEYAHGHLGDIASKGATLMRDDFVSAAKQLVRNGQQFSLILLDLGVSSPQLDNAERGFSFTKSGPLDMRMDRRNDMTARDLVNTLRRDDIVKLLMEYGEEPKRVAQRYATAIVNARPLNTTEELAEAIKHAHVGKWQKTHPATRTFQAFRIAINDEIRQVSEVMPLVPKLLKKGGRVAIISFHSLEDRVVKRYLQEQERAGYEAQLHLVTKKAIAGDTNDVHNPRSRSAKLRVAVKP</sequence>
<dbReference type="InterPro" id="IPR029063">
    <property type="entry name" value="SAM-dependent_MTases_sf"/>
</dbReference>
<keyword evidence="6" id="KW-0963">Cytoplasm</keyword>
<evidence type="ECO:0000256" key="4">
    <source>
        <dbReference type="ARBA" id="ARBA00022679"/>
    </source>
</evidence>
<dbReference type="HOGENOM" id="CLU_038422_1_1_0"/>
<keyword evidence="3 6" id="KW-0489">Methyltransferase</keyword>
<dbReference type="GO" id="GO:0005737">
    <property type="term" value="C:cytoplasm"/>
    <property type="evidence" value="ECO:0007669"/>
    <property type="project" value="UniProtKB-SubCell"/>
</dbReference>
<keyword evidence="5 6" id="KW-0949">S-adenosyl-L-methionine</keyword>
<organism evidence="8 9">
    <name type="scientific">Candidatus Saccharimonas aalborgensis</name>
    <dbReference type="NCBI Taxonomy" id="1332188"/>
    <lineage>
        <taxon>Bacteria</taxon>
        <taxon>Candidatus Saccharimonadota</taxon>
        <taxon>Candidatus Saccharimonadia</taxon>
        <taxon>Candidatus Saccharimonadales</taxon>
        <taxon>Candidatus Saccharimonadaceae</taxon>
        <taxon>Candidatus Saccharimonas</taxon>
    </lineage>
</organism>
<evidence type="ECO:0000256" key="6">
    <source>
        <dbReference type="HAMAP-Rule" id="MF_01007"/>
    </source>
</evidence>
<dbReference type="PIRSF" id="PIRSF004486">
    <property type="entry name" value="MraW"/>
    <property type="match status" value="1"/>
</dbReference>
<evidence type="ECO:0000256" key="2">
    <source>
        <dbReference type="ARBA" id="ARBA00022552"/>
    </source>
</evidence>
<comment type="function">
    <text evidence="6">Specifically methylates the N4 position of cytidine in position 1402 (C1402) of 16S rRNA.</text>
</comment>
<name>R4PZ34_9BACT</name>
<protein>
    <recommendedName>
        <fullName evidence="6">Ribosomal RNA small subunit methyltransferase H</fullName>
        <ecNumber evidence="6">2.1.1.199</ecNumber>
    </recommendedName>
    <alternativeName>
        <fullName evidence="6">16S rRNA m(4)C1402 methyltransferase</fullName>
    </alternativeName>
    <alternativeName>
        <fullName evidence="6">rRNA (cytosine-N(4)-)-methyltransferase RsmH</fullName>
    </alternativeName>
</protein>
<feature type="binding site" evidence="6">
    <location>
        <position position="58"/>
    </location>
    <ligand>
        <name>S-adenosyl-L-methionine</name>
        <dbReference type="ChEBI" id="CHEBI:59789"/>
    </ligand>
</feature>
<dbReference type="GO" id="GO:0070475">
    <property type="term" value="P:rRNA base methylation"/>
    <property type="evidence" value="ECO:0007669"/>
    <property type="project" value="UniProtKB-UniRule"/>
</dbReference>
<dbReference type="PANTHER" id="PTHR11265:SF0">
    <property type="entry name" value="12S RRNA N4-METHYLCYTIDINE METHYLTRANSFERASE"/>
    <property type="match status" value="1"/>
</dbReference>
<keyword evidence="9" id="KW-1185">Reference proteome</keyword>
<dbReference type="STRING" id="1332188.L336_0809"/>
<evidence type="ECO:0000256" key="1">
    <source>
        <dbReference type="ARBA" id="ARBA00010396"/>
    </source>
</evidence>
<dbReference type="PANTHER" id="PTHR11265">
    <property type="entry name" value="S-ADENOSYL-METHYLTRANSFERASE MRAW"/>
    <property type="match status" value="1"/>
</dbReference>
<comment type="subcellular location">
    <subcellularLocation>
        <location evidence="6">Cytoplasm</location>
    </subcellularLocation>
</comment>
<dbReference type="OrthoDB" id="9806637at2"/>
<dbReference type="InterPro" id="IPR002903">
    <property type="entry name" value="RsmH"/>
</dbReference>
<feature type="compositionally biased region" description="Basic residues" evidence="7">
    <location>
        <begin position="283"/>
        <end position="296"/>
    </location>
</feature>
<feature type="binding site" evidence="6">
    <location>
        <position position="109"/>
    </location>
    <ligand>
        <name>S-adenosyl-L-methionine</name>
        <dbReference type="ChEBI" id="CHEBI:59789"/>
    </ligand>
</feature>
<dbReference type="SUPFAM" id="SSF81799">
    <property type="entry name" value="Putative methyltransferase TM0872, insert domain"/>
    <property type="match status" value="1"/>
</dbReference>
<keyword evidence="4 6" id="KW-0808">Transferase</keyword>
<dbReference type="Gene3D" id="1.10.150.170">
    <property type="entry name" value="Putative methyltransferase TM0872, insert domain"/>
    <property type="match status" value="1"/>
</dbReference>
<feature type="binding site" evidence="6">
    <location>
        <position position="82"/>
    </location>
    <ligand>
        <name>S-adenosyl-L-methionine</name>
        <dbReference type="ChEBI" id="CHEBI:59789"/>
    </ligand>
</feature>
<evidence type="ECO:0000256" key="3">
    <source>
        <dbReference type="ARBA" id="ARBA00022603"/>
    </source>
</evidence>
<dbReference type="GO" id="GO:0071424">
    <property type="term" value="F:rRNA (cytosine-N4-)-methyltransferase activity"/>
    <property type="evidence" value="ECO:0007669"/>
    <property type="project" value="UniProtKB-UniRule"/>
</dbReference>
<accession>R4PZ34</accession>
<evidence type="ECO:0000313" key="8">
    <source>
        <dbReference type="EMBL" id="AGL62511.1"/>
    </source>
</evidence>
<evidence type="ECO:0000313" key="9">
    <source>
        <dbReference type="Proteomes" id="UP000013893"/>
    </source>
</evidence>
<proteinExistence type="inferred from homology"/>
<comment type="catalytic activity">
    <reaction evidence="6">
        <text>cytidine(1402) in 16S rRNA + S-adenosyl-L-methionine = N(4)-methylcytidine(1402) in 16S rRNA + S-adenosyl-L-homocysteine + H(+)</text>
        <dbReference type="Rhea" id="RHEA:42928"/>
        <dbReference type="Rhea" id="RHEA-COMP:10286"/>
        <dbReference type="Rhea" id="RHEA-COMP:10287"/>
        <dbReference type="ChEBI" id="CHEBI:15378"/>
        <dbReference type="ChEBI" id="CHEBI:57856"/>
        <dbReference type="ChEBI" id="CHEBI:59789"/>
        <dbReference type="ChEBI" id="CHEBI:74506"/>
        <dbReference type="ChEBI" id="CHEBI:82748"/>
        <dbReference type="EC" id="2.1.1.199"/>
    </reaction>
</comment>
<dbReference type="EC" id="2.1.1.199" evidence="6"/>
<dbReference type="EMBL" id="CP005957">
    <property type="protein sequence ID" value="AGL62511.1"/>
    <property type="molecule type" value="Genomic_DNA"/>
</dbReference>
<dbReference type="PATRIC" id="fig|1332188.3.peg.802"/>
<feature type="region of interest" description="Disordered" evidence="7">
    <location>
        <begin position="276"/>
        <end position="296"/>
    </location>
</feature>
<feature type="binding site" evidence="6">
    <location>
        <begin position="38"/>
        <end position="40"/>
    </location>
    <ligand>
        <name>S-adenosyl-L-methionine</name>
        <dbReference type="ChEBI" id="CHEBI:59789"/>
    </ligand>
</feature>
<dbReference type="Gene3D" id="3.40.50.150">
    <property type="entry name" value="Vaccinia Virus protein VP39"/>
    <property type="match status" value="1"/>
</dbReference>
<gene>
    <name evidence="8" type="primary">mraW</name>
    <name evidence="6" type="synonym">rsmH</name>
    <name evidence="8" type="ORF">L336_0809</name>
</gene>
<dbReference type="InterPro" id="IPR023397">
    <property type="entry name" value="SAM-dep_MeTrfase_MraW_recog"/>
</dbReference>
<evidence type="ECO:0000256" key="5">
    <source>
        <dbReference type="ARBA" id="ARBA00022691"/>
    </source>
</evidence>